<reference evidence="2 3" key="1">
    <citation type="submission" date="2014-06" db="EMBL/GenBank/DDBJ databases">
        <authorList>
            <person name="Swart Estienne"/>
        </authorList>
    </citation>
    <scope>NUCLEOTIDE SEQUENCE [LARGE SCALE GENOMIC DNA]</scope>
    <source>
        <strain evidence="2 3">130c</strain>
    </source>
</reference>
<accession>A0A078AMP7</accession>
<dbReference type="PANTHER" id="PTHR10857">
    <property type="entry name" value="COPINE"/>
    <property type="match status" value="1"/>
</dbReference>
<dbReference type="PANTHER" id="PTHR10857:SF106">
    <property type="entry name" value="C2 DOMAIN-CONTAINING PROTEIN"/>
    <property type="match status" value="1"/>
</dbReference>
<dbReference type="InParanoid" id="A0A078AMP7"/>
<evidence type="ECO:0000313" key="2">
    <source>
        <dbReference type="EMBL" id="CDW82143.1"/>
    </source>
</evidence>
<evidence type="ECO:0000259" key="1">
    <source>
        <dbReference type="Pfam" id="PF07002"/>
    </source>
</evidence>
<dbReference type="GO" id="GO:0005544">
    <property type="term" value="F:calcium-dependent phospholipid binding"/>
    <property type="evidence" value="ECO:0007669"/>
    <property type="project" value="InterPro"/>
</dbReference>
<dbReference type="InterPro" id="IPR010734">
    <property type="entry name" value="Copine_C"/>
</dbReference>
<dbReference type="Proteomes" id="UP000039865">
    <property type="component" value="Unassembled WGS sequence"/>
</dbReference>
<dbReference type="GO" id="GO:0071277">
    <property type="term" value="P:cellular response to calcium ion"/>
    <property type="evidence" value="ECO:0007669"/>
    <property type="project" value="TreeGrafter"/>
</dbReference>
<dbReference type="Pfam" id="PF07002">
    <property type="entry name" value="Copine"/>
    <property type="match status" value="1"/>
</dbReference>
<evidence type="ECO:0000313" key="3">
    <source>
        <dbReference type="Proteomes" id="UP000039865"/>
    </source>
</evidence>
<proteinExistence type="predicted"/>
<dbReference type="InterPro" id="IPR045052">
    <property type="entry name" value="Copine"/>
</dbReference>
<dbReference type="OrthoDB" id="323535at2759"/>
<keyword evidence="3" id="KW-1185">Reference proteome</keyword>
<feature type="domain" description="Copine C-terminal" evidence="1">
    <location>
        <begin position="351"/>
        <end position="503"/>
    </location>
</feature>
<gene>
    <name evidence="2" type="primary">Contig15326.g16331</name>
    <name evidence="2" type="ORF">STYLEM_11172</name>
</gene>
<sequence length="660" mass="77530">MIQDDLRLSDGMQFEVMIGDELVAKWFEPKQYINSNGLIKKIRFPFKFRFLNAKVNFFLQQLSKWQIKIYSFKIIPFVCKHHSLNQQQIMAYLISIRYLRISKSQHQLIKYLSNCVKIMDFIFQGLRQSKWNRQMSSRCNYKFVYRTMKVFNLLLNLYKDNLFAERQFALTFEQNYPNAQNSFITPVTYVKGSVKFTGEDLQDIEQQQIEYEQIPVQQRVHQQKQTEEVKQSYQSTTVKSNQNEELISNNQIEEELHQNLALKEDQITKEKRSWTVELIDEHNPYLTIPRKKVDFYRQDMQTQGKSMLFGPIVSESYQSLIDVMNLGQIQVVPMIAIDFSLANLTFLEDQCLHSTKPEKQNDYRDILKMIAESYQNILNIPVFGYAAKTATHSQKAASIFPLSADLRNPFITNDPEVIDECYSKCLKSLELSTPINLLPVFEVAKHLGMNVKKIIDENNGRIDCFYVLYILSPGLIDDLNDLLETIDSTWDGLPLQIHLINLSTSNIVSEDLDTIKFQDFTMKYNLQQSCWNQFNVHFYDRIKSKFQLRHDQALYMLKDSAVESVPKDIETFLFLNQLKANKFAFKGEAVQQSLMNVINLIEDKNAQLYKQAEELGIDQKIVEEMVNKQRLFEWSIETLQALISNQNSEYDMRNDRKKII</sequence>
<dbReference type="GO" id="GO:0005886">
    <property type="term" value="C:plasma membrane"/>
    <property type="evidence" value="ECO:0007669"/>
    <property type="project" value="TreeGrafter"/>
</dbReference>
<protein>
    <recommendedName>
        <fullName evidence="1">Copine C-terminal domain-containing protein</fullName>
    </recommendedName>
</protein>
<name>A0A078AMP7_STYLE</name>
<organism evidence="2 3">
    <name type="scientific">Stylonychia lemnae</name>
    <name type="common">Ciliate</name>
    <dbReference type="NCBI Taxonomy" id="5949"/>
    <lineage>
        <taxon>Eukaryota</taxon>
        <taxon>Sar</taxon>
        <taxon>Alveolata</taxon>
        <taxon>Ciliophora</taxon>
        <taxon>Intramacronucleata</taxon>
        <taxon>Spirotrichea</taxon>
        <taxon>Stichotrichia</taxon>
        <taxon>Sporadotrichida</taxon>
        <taxon>Oxytrichidae</taxon>
        <taxon>Stylonychinae</taxon>
        <taxon>Stylonychia</taxon>
    </lineage>
</organism>
<dbReference type="AlphaFoldDB" id="A0A078AMP7"/>
<dbReference type="EMBL" id="CCKQ01010623">
    <property type="protein sequence ID" value="CDW82143.1"/>
    <property type="molecule type" value="Genomic_DNA"/>
</dbReference>